<geneLocation type="plasmid" evidence="2">
    <name>pne1b</name>
</geneLocation>
<dbReference type="NCBIfam" id="TIGR02498">
    <property type="entry name" value="type_III_ssaH"/>
    <property type="match status" value="1"/>
</dbReference>
<reference evidence="1 2" key="1">
    <citation type="submission" date="2017-11" db="EMBL/GenBank/DDBJ databases">
        <title>Genome sequence of Pantoea cypripedii NE1.</title>
        <authorList>
            <person name="Nascimento F.X."/>
        </authorList>
    </citation>
    <scope>NUCLEOTIDE SEQUENCE [LARGE SCALE GENOMIC DNA]</scope>
    <source>
        <strain evidence="1 2">NE1</strain>
        <plasmid evidence="2">pne1b</plasmid>
    </source>
</reference>
<dbReference type="InterPro" id="IPR011990">
    <property type="entry name" value="TPR-like_helical_dom_sf"/>
</dbReference>
<dbReference type="InterPro" id="IPR010437">
    <property type="entry name" value="T3SS_SsaH/EsaH"/>
</dbReference>
<evidence type="ECO:0000313" key="1">
    <source>
        <dbReference type="EMBL" id="QGY32125.1"/>
    </source>
</evidence>
<organism evidence="1 2">
    <name type="scientific">Pantoea cypripedii</name>
    <name type="common">Pectobacterium cypripedii</name>
    <name type="synonym">Erwinia cypripedii</name>
    <dbReference type="NCBI Taxonomy" id="55209"/>
    <lineage>
        <taxon>Bacteria</taxon>
        <taxon>Pseudomonadati</taxon>
        <taxon>Pseudomonadota</taxon>
        <taxon>Gammaproteobacteria</taxon>
        <taxon>Enterobacterales</taxon>
        <taxon>Erwiniaceae</taxon>
        <taxon>Pantoea</taxon>
    </lineage>
</organism>
<evidence type="ECO:0000313" key="2">
    <source>
        <dbReference type="Proteomes" id="UP000502005"/>
    </source>
</evidence>
<protein>
    <submittedName>
        <fullName evidence="1">EscG/YscG/SsaH family type III secretion system needle protein co-chaperone</fullName>
    </submittedName>
</protein>
<dbReference type="AlphaFoldDB" id="A0A6B9GFH3"/>
<name>A0A6B9GFH3_PANCY</name>
<sequence>MITLETSLRRLIVEIGLVAVNHGFQHQAKCILSALPNLTDNAHAKNIITATLQIGLGDSPAAMQTIKGDISDEAALLRRLVVSSSR</sequence>
<keyword evidence="1" id="KW-0614">Plasmid</keyword>
<proteinExistence type="predicted"/>
<dbReference type="Pfam" id="PF06287">
    <property type="entry name" value="DUF1039"/>
    <property type="match status" value="1"/>
</dbReference>
<dbReference type="Proteomes" id="UP000502005">
    <property type="component" value="Plasmid pNE1B"/>
</dbReference>
<dbReference type="RefSeq" id="WP_208718022.1">
    <property type="nucleotide sequence ID" value="NZ_CP024770.1"/>
</dbReference>
<gene>
    <name evidence="1" type="ORF">CUN67_24340</name>
</gene>
<dbReference type="Gene3D" id="1.25.40.10">
    <property type="entry name" value="Tetratricopeptide repeat domain"/>
    <property type="match status" value="1"/>
</dbReference>
<dbReference type="EMBL" id="CP024770">
    <property type="protein sequence ID" value="QGY32125.1"/>
    <property type="molecule type" value="Genomic_DNA"/>
</dbReference>
<accession>A0A6B9GFH3</accession>